<dbReference type="EMBL" id="VSSQ01118697">
    <property type="protein sequence ID" value="MPN52510.1"/>
    <property type="molecule type" value="Genomic_DNA"/>
</dbReference>
<protein>
    <submittedName>
        <fullName evidence="1">Uncharacterized protein</fullName>
    </submittedName>
</protein>
<evidence type="ECO:0000313" key="1">
    <source>
        <dbReference type="EMBL" id="MPN52510.1"/>
    </source>
</evidence>
<gene>
    <name evidence="1" type="ORF">SDC9_200172</name>
</gene>
<dbReference type="InterPro" id="IPR036866">
    <property type="entry name" value="RibonucZ/Hydroxyglut_hydro"/>
</dbReference>
<proteinExistence type="predicted"/>
<comment type="caution">
    <text evidence="1">The sequence shown here is derived from an EMBL/GenBank/DDBJ whole genome shotgun (WGS) entry which is preliminary data.</text>
</comment>
<dbReference type="AlphaFoldDB" id="A0A645IN32"/>
<accession>A0A645IN32</accession>
<dbReference type="Gene3D" id="3.60.15.10">
    <property type="entry name" value="Ribonuclease Z/Hydroxyacylglutathione hydrolase-like"/>
    <property type="match status" value="1"/>
</dbReference>
<name>A0A645IN32_9ZZZZ</name>
<reference evidence="1" key="1">
    <citation type="submission" date="2019-08" db="EMBL/GenBank/DDBJ databases">
        <authorList>
            <person name="Kucharzyk K."/>
            <person name="Murdoch R.W."/>
            <person name="Higgins S."/>
            <person name="Loffler F."/>
        </authorList>
    </citation>
    <scope>NUCLEOTIDE SEQUENCE</scope>
</reference>
<sequence>MFASESTGVLESPGVIHAAVLKNCRDSKKSLEKCRKYKAKRIVSPHYGIIPGYYNQEYWDLYEKAMEHEEMFIKGLREKGLPAEDMLNEYTKHFWREDRAKEQPIEAFRINAARIIMAYSENMDI</sequence>
<organism evidence="1">
    <name type="scientific">bioreactor metagenome</name>
    <dbReference type="NCBI Taxonomy" id="1076179"/>
    <lineage>
        <taxon>unclassified sequences</taxon>
        <taxon>metagenomes</taxon>
        <taxon>ecological metagenomes</taxon>
    </lineage>
</organism>